<accession>A0A0P0Y1Q7</accession>
<reference evidence="3" key="1">
    <citation type="journal article" date="2005" name="Nature">
        <title>The map-based sequence of the rice genome.</title>
        <authorList>
            <consortium name="International rice genome sequencing project (IRGSP)"/>
            <person name="Matsumoto T."/>
            <person name="Wu J."/>
            <person name="Kanamori H."/>
            <person name="Katayose Y."/>
            <person name="Fujisawa M."/>
            <person name="Namiki N."/>
            <person name="Mizuno H."/>
            <person name="Yamamoto K."/>
            <person name="Antonio B.A."/>
            <person name="Baba T."/>
            <person name="Sakata K."/>
            <person name="Nagamura Y."/>
            <person name="Aoki H."/>
            <person name="Arikawa K."/>
            <person name="Arita K."/>
            <person name="Bito T."/>
            <person name="Chiden Y."/>
            <person name="Fujitsuka N."/>
            <person name="Fukunaka R."/>
            <person name="Hamada M."/>
            <person name="Harada C."/>
            <person name="Hayashi A."/>
            <person name="Hijishita S."/>
            <person name="Honda M."/>
            <person name="Hosokawa S."/>
            <person name="Ichikawa Y."/>
            <person name="Idonuma A."/>
            <person name="Iijima M."/>
            <person name="Ikeda M."/>
            <person name="Ikeno M."/>
            <person name="Ito K."/>
            <person name="Ito S."/>
            <person name="Ito T."/>
            <person name="Ito Y."/>
            <person name="Ito Y."/>
            <person name="Iwabuchi A."/>
            <person name="Kamiya K."/>
            <person name="Karasawa W."/>
            <person name="Kurita K."/>
            <person name="Katagiri S."/>
            <person name="Kikuta A."/>
            <person name="Kobayashi H."/>
            <person name="Kobayashi N."/>
            <person name="Machita K."/>
            <person name="Maehara T."/>
            <person name="Masukawa M."/>
            <person name="Mizubayashi T."/>
            <person name="Mukai Y."/>
            <person name="Nagasaki H."/>
            <person name="Nagata Y."/>
            <person name="Naito S."/>
            <person name="Nakashima M."/>
            <person name="Nakama Y."/>
            <person name="Nakamichi Y."/>
            <person name="Nakamura M."/>
            <person name="Meguro A."/>
            <person name="Negishi M."/>
            <person name="Ohta I."/>
            <person name="Ohta T."/>
            <person name="Okamoto M."/>
            <person name="Ono N."/>
            <person name="Saji S."/>
            <person name="Sakaguchi M."/>
            <person name="Sakai K."/>
            <person name="Shibata M."/>
            <person name="Shimokawa T."/>
            <person name="Song J."/>
            <person name="Takazaki Y."/>
            <person name="Terasawa K."/>
            <person name="Tsugane M."/>
            <person name="Tsuji K."/>
            <person name="Ueda S."/>
            <person name="Waki K."/>
            <person name="Yamagata H."/>
            <person name="Yamamoto M."/>
            <person name="Yamamoto S."/>
            <person name="Yamane H."/>
            <person name="Yoshiki S."/>
            <person name="Yoshihara R."/>
            <person name="Yukawa K."/>
            <person name="Zhong H."/>
            <person name="Yano M."/>
            <person name="Yuan Q."/>
            <person name="Ouyang S."/>
            <person name="Liu J."/>
            <person name="Jones K.M."/>
            <person name="Gansberger K."/>
            <person name="Moffat K."/>
            <person name="Hill J."/>
            <person name="Bera J."/>
            <person name="Fadrosh D."/>
            <person name="Jin S."/>
            <person name="Johri S."/>
            <person name="Kim M."/>
            <person name="Overton L."/>
            <person name="Reardon M."/>
            <person name="Tsitrin T."/>
            <person name="Vuong H."/>
            <person name="Weaver B."/>
            <person name="Ciecko A."/>
            <person name="Tallon L."/>
            <person name="Jackson J."/>
            <person name="Pai G."/>
            <person name="Aken S.V."/>
            <person name="Utterback T."/>
            <person name="Reidmuller S."/>
            <person name="Feldblyum T."/>
            <person name="Hsiao J."/>
            <person name="Zismann V."/>
            <person name="Iobst S."/>
            <person name="de Vazeille A.R."/>
            <person name="Buell C.R."/>
            <person name="Ying K."/>
            <person name="Li Y."/>
            <person name="Lu T."/>
            <person name="Huang Y."/>
            <person name="Zhao Q."/>
            <person name="Feng Q."/>
            <person name="Zhang L."/>
            <person name="Zhu J."/>
            <person name="Weng Q."/>
            <person name="Mu J."/>
            <person name="Lu Y."/>
            <person name="Fan D."/>
            <person name="Liu Y."/>
            <person name="Guan J."/>
            <person name="Zhang Y."/>
            <person name="Yu S."/>
            <person name="Liu X."/>
            <person name="Zhang Y."/>
            <person name="Hong G."/>
            <person name="Han B."/>
            <person name="Choisne N."/>
            <person name="Demange N."/>
            <person name="Orjeda G."/>
            <person name="Samain S."/>
            <person name="Cattolico L."/>
            <person name="Pelletier E."/>
            <person name="Couloux A."/>
            <person name="Segurens B."/>
            <person name="Wincker P."/>
            <person name="D'Hont A."/>
            <person name="Scarpelli C."/>
            <person name="Weissenbach J."/>
            <person name="Salanoubat M."/>
            <person name="Quetier F."/>
            <person name="Yu Y."/>
            <person name="Kim H.R."/>
            <person name="Rambo T."/>
            <person name="Currie J."/>
            <person name="Collura K."/>
            <person name="Luo M."/>
            <person name="Yang T."/>
            <person name="Ammiraju J.S.S."/>
            <person name="Engler F."/>
            <person name="Soderlund C."/>
            <person name="Wing R.A."/>
            <person name="Palmer L.E."/>
            <person name="de la Bastide M."/>
            <person name="Spiegel L."/>
            <person name="Nascimento L."/>
            <person name="Zutavern T."/>
            <person name="O'Shaughnessy A."/>
            <person name="Dike S."/>
            <person name="Dedhia N."/>
            <person name="Preston R."/>
            <person name="Balija V."/>
            <person name="McCombie W.R."/>
            <person name="Chow T."/>
            <person name="Chen H."/>
            <person name="Chung M."/>
            <person name="Chen C."/>
            <person name="Shaw J."/>
            <person name="Wu H."/>
            <person name="Hsiao K."/>
            <person name="Chao Y."/>
            <person name="Chu M."/>
            <person name="Cheng C."/>
            <person name="Hour A."/>
            <person name="Lee P."/>
            <person name="Lin S."/>
            <person name="Lin Y."/>
            <person name="Liou J."/>
            <person name="Liu S."/>
            <person name="Hsing Y."/>
            <person name="Raghuvanshi S."/>
            <person name="Mohanty A."/>
            <person name="Bharti A.K."/>
            <person name="Gaur A."/>
            <person name="Gupta V."/>
            <person name="Kumar D."/>
            <person name="Ravi V."/>
            <person name="Vij S."/>
            <person name="Kapur A."/>
            <person name="Khurana P."/>
            <person name="Khurana P."/>
            <person name="Khurana J.P."/>
            <person name="Tyagi A.K."/>
            <person name="Gaikwad K."/>
            <person name="Singh A."/>
            <person name="Dalal V."/>
            <person name="Srivastava S."/>
            <person name="Dixit A."/>
            <person name="Pal A.K."/>
            <person name="Ghazi I.A."/>
            <person name="Yadav M."/>
            <person name="Pandit A."/>
            <person name="Bhargava A."/>
            <person name="Sureshbabu K."/>
            <person name="Batra K."/>
            <person name="Sharma T.R."/>
            <person name="Mohapatra T."/>
            <person name="Singh N.K."/>
            <person name="Messing J."/>
            <person name="Nelson A.B."/>
            <person name="Fuks G."/>
            <person name="Kavchok S."/>
            <person name="Keizer G."/>
            <person name="Linton E."/>
            <person name="Llaca V."/>
            <person name="Song R."/>
            <person name="Tanyolac B."/>
            <person name="Young S."/>
            <person name="Ho-Il K."/>
            <person name="Hahn J.H."/>
            <person name="Sangsakoo G."/>
            <person name="Vanavichit A."/>
            <person name="de Mattos Luiz.A.T."/>
            <person name="Zimmer P.D."/>
            <person name="Malone G."/>
            <person name="Dellagostin O."/>
            <person name="de Oliveira A.C."/>
            <person name="Bevan M."/>
            <person name="Bancroft I."/>
            <person name="Minx P."/>
            <person name="Cordum H."/>
            <person name="Wilson R."/>
            <person name="Cheng Z."/>
            <person name="Jin W."/>
            <person name="Jiang J."/>
            <person name="Leong S.A."/>
            <person name="Iwama H."/>
            <person name="Gojobori T."/>
            <person name="Itoh T."/>
            <person name="Niimura Y."/>
            <person name="Fujii Y."/>
            <person name="Habara T."/>
            <person name="Sakai H."/>
            <person name="Sato Y."/>
            <person name="Wilson G."/>
            <person name="Kumar K."/>
            <person name="McCouch S."/>
            <person name="Juretic N."/>
            <person name="Hoen D."/>
            <person name="Wright S."/>
            <person name="Bruskiewich R."/>
            <person name="Bureau T."/>
            <person name="Miyao A."/>
            <person name="Hirochika H."/>
            <person name="Nishikawa T."/>
            <person name="Kadowaki K."/>
            <person name="Sugiura M."/>
            <person name="Burr B."/>
            <person name="Sasaki T."/>
        </authorList>
    </citation>
    <scope>NUCLEOTIDE SEQUENCE [LARGE SCALE GENOMIC DNA]</scope>
    <source>
        <strain evidence="3">cv. Nipponbare</strain>
    </source>
</reference>
<reference evidence="2 3" key="3">
    <citation type="journal article" date="2013" name="Rice">
        <title>Improvement of the Oryza sativa Nipponbare reference genome using next generation sequence and optical map data.</title>
        <authorList>
            <person name="Kawahara Y."/>
            <person name="de la Bastide M."/>
            <person name="Hamilton J.P."/>
            <person name="Kanamori H."/>
            <person name="McCombie W.R."/>
            <person name="Ouyang S."/>
            <person name="Schwartz D.C."/>
            <person name="Tanaka T."/>
            <person name="Wu J."/>
            <person name="Zhou S."/>
            <person name="Childs K.L."/>
            <person name="Davidson R.M."/>
            <person name="Lin H."/>
            <person name="Quesada-Ocampo L."/>
            <person name="Vaillancourt B."/>
            <person name="Sakai H."/>
            <person name="Lee S.S."/>
            <person name="Kim J."/>
            <person name="Numa H."/>
            <person name="Itoh T."/>
            <person name="Buell C.R."/>
            <person name="Matsumoto T."/>
        </authorList>
    </citation>
    <scope>NUCLEOTIDE SEQUENCE [LARGE SCALE GENOMIC DNA]</scope>
    <source>
        <strain evidence="3">cv. Nipponbare</strain>
    </source>
</reference>
<dbReference type="Gramene" id="Os11t0428500-01">
    <property type="protein sequence ID" value="Os11t0428500-01"/>
    <property type="gene ID" value="Os11g0428500"/>
</dbReference>
<reference evidence="2 3" key="2">
    <citation type="journal article" date="2013" name="Plant Cell Physiol.">
        <title>Rice Annotation Project Database (RAP-DB): an integrative and interactive database for rice genomics.</title>
        <authorList>
            <person name="Sakai H."/>
            <person name="Lee S.S."/>
            <person name="Tanaka T."/>
            <person name="Numa H."/>
            <person name="Kim J."/>
            <person name="Kawahara Y."/>
            <person name="Wakimoto H."/>
            <person name="Yang C.C."/>
            <person name="Iwamoto M."/>
            <person name="Abe T."/>
            <person name="Yamada Y."/>
            <person name="Muto A."/>
            <person name="Inokuchi H."/>
            <person name="Ikemura T."/>
            <person name="Matsumoto T."/>
            <person name="Sasaki T."/>
            <person name="Itoh T."/>
        </authorList>
    </citation>
    <scope>NUCLEOTIDE SEQUENCE [LARGE SCALE GENOMIC DNA]</scope>
    <source>
        <strain evidence="3">cv. Nipponbare</strain>
    </source>
</reference>
<protein>
    <submittedName>
        <fullName evidence="2">Os11g0428500 protein</fullName>
    </submittedName>
</protein>
<gene>
    <name evidence="2" type="ordered locus">Os11g0428500</name>
    <name evidence="2" type="ORF">OSNPB_110428500</name>
</gene>
<name>A0A0P0Y1Q7_ORYSJ</name>
<sequence>MEAFAGAAHVADVAVCGGTGPEGPSAERRSRRRWEVEECGGKAMADEVVAKRLWPVAHGSERRGAHKLLVRAP</sequence>
<dbReference type="InParanoid" id="A0A0P0Y1Q7"/>
<evidence type="ECO:0000256" key="1">
    <source>
        <dbReference type="SAM" id="MobiDB-lite"/>
    </source>
</evidence>
<organism evidence="2 3">
    <name type="scientific">Oryza sativa subsp. japonica</name>
    <name type="common">Rice</name>
    <dbReference type="NCBI Taxonomy" id="39947"/>
    <lineage>
        <taxon>Eukaryota</taxon>
        <taxon>Viridiplantae</taxon>
        <taxon>Streptophyta</taxon>
        <taxon>Embryophyta</taxon>
        <taxon>Tracheophyta</taxon>
        <taxon>Spermatophyta</taxon>
        <taxon>Magnoliopsida</taxon>
        <taxon>Liliopsida</taxon>
        <taxon>Poales</taxon>
        <taxon>Poaceae</taxon>
        <taxon>BOP clade</taxon>
        <taxon>Oryzoideae</taxon>
        <taxon>Oryzeae</taxon>
        <taxon>Oryzinae</taxon>
        <taxon>Oryza</taxon>
        <taxon>Oryza sativa</taxon>
    </lineage>
</organism>
<keyword evidence="3" id="KW-1185">Reference proteome</keyword>
<feature type="region of interest" description="Disordered" evidence="1">
    <location>
        <begin position="14"/>
        <end position="33"/>
    </location>
</feature>
<dbReference type="AlphaFoldDB" id="A0A0P0Y1Q7"/>
<proteinExistence type="predicted"/>
<dbReference type="PaxDb" id="39947-A0A0P0Y1Q7"/>
<evidence type="ECO:0000313" key="3">
    <source>
        <dbReference type="Proteomes" id="UP000059680"/>
    </source>
</evidence>
<evidence type="ECO:0000313" key="2">
    <source>
        <dbReference type="EMBL" id="BAT13805.1"/>
    </source>
</evidence>
<dbReference type="EMBL" id="AP014967">
    <property type="protein sequence ID" value="BAT13805.1"/>
    <property type="molecule type" value="Genomic_DNA"/>
</dbReference>
<dbReference type="Proteomes" id="UP000059680">
    <property type="component" value="Chromosome 11"/>
</dbReference>